<accession>A0A2M3ZLR8</accession>
<dbReference type="AlphaFoldDB" id="A0A2M3ZLR8"/>
<sequence length="110" mass="12364">MRPLAAVPLLAVSPSNGFSSITHHHPGRSDRFSVLGWAAEFRSGTRPSSRNHHPIRTDRPVVDRRDRTDSRRSWPYRRRSAPSVGSVVVATDSVDPPSRIHRTTCAFVFH</sequence>
<name>A0A2M3ZLR8_9DIPT</name>
<proteinExistence type="predicted"/>
<evidence type="ECO:0000256" key="1">
    <source>
        <dbReference type="SAM" id="MobiDB-lite"/>
    </source>
</evidence>
<protein>
    <submittedName>
        <fullName evidence="2">Uncharacterized protein</fullName>
    </submittedName>
</protein>
<feature type="compositionally biased region" description="Basic and acidic residues" evidence="1">
    <location>
        <begin position="55"/>
        <end position="72"/>
    </location>
</feature>
<dbReference type="EMBL" id="GGFM01008708">
    <property type="protein sequence ID" value="MBW29459.1"/>
    <property type="molecule type" value="Transcribed_RNA"/>
</dbReference>
<organism evidence="2">
    <name type="scientific">Anopheles braziliensis</name>
    <dbReference type="NCBI Taxonomy" id="58242"/>
    <lineage>
        <taxon>Eukaryota</taxon>
        <taxon>Metazoa</taxon>
        <taxon>Ecdysozoa</taxon>
        <taxon>Arthropoda</taxon>
        <taxon>Hexapoda</taxon>
        <taxon>Insecta</taxon>
        <taxon>Pterygota</taxon>
        <taxon>Neoptera</taxon>
        <taxon>Endopterygota</taxon>
        <taxon>Diptera</taxon>
        <taxon>Nematocera</taxon>
        <taxon>Culicoidea</taxon>
        <taxon>Culicidae</taxon>
        <taxon>Anophelinae</taxon>
        <taxon>Anopheles</taxon>
    </lineage>
</organism>
<reference evidence="2" key="1">
    <citation type="submission" date="2018-01" db="EMBL/GenBank/DDBJ databases">
        <title>An insight into the sialome of Amazonian anophelines.</title>
        <authorList>
            <person name="Ribeiro J.M."/>
            <person name="Scarpassa V."/>
            <person name="Calvo E."/>
        </authorList>
    </citation>
    <scope>NUCLEOTIDE SEQUENCE</scope>
    <source>
        <tissue evidence="2">Salivary glands</tissue>
    </source>
</reference>
<evidence type="ECO:0000313" key="2">
    <source>
        <dbReference type="EMBL" id="MBW29459.1"/>
    </source>
</evidence>
<feature type="region of interest" description="Disordered" evidence="1">
    <location>
        <begin position="43"/>
        <end position="77"/>
    </location>
</feature>